<reference evidence="6" key="1">
    <citation type="submission" date="2015-06" db="UniProtKB">
        <authorList>
            <consortium name="EnsemblPlants"/>
        </authorList>
    </citation>
    <scope>IDENTIFICATION</scope>
</reference>
<dbReference type="AlphaFoldDB" id="N1QUW0"/>
<evidence type="ECO:0000256" key="4">
    <source>
        <dbReference type="ARBA" id="ARBA00023163"/>
    </source>
</evidence>
<dbReference type="GO" id="GO:0005634">
    <property type="term" value="C:nucleus"/>
    <property type="evidence" value="ECO:0007669"/>
    <property type="project" value="UniProtKB-SubCell"/>
</dbReference>
<keyword evidence="5" id="KW-0539">Nucleus</keyword>
<keyword evidence="3" id="KW-0238">DNA-binding</keyword>
<proteinExistence type="predicted"/>
<accession>N1QUW0</accession>
<evidence type="ECO:0000256" key="5">
    <source>
        <dbReference type="ARBA" id="ARBA00023242"/>
    </source>
</evidence>
<dbReference type="InterPro" id="IPR046347">
    <property type="entry name" value="bZIP_sf"/>
</dbReference>
<evidence type="ECO:0000256" key="1">
    <source>
        <dbReference type="ARBA" id="ARBA00004123"/>
    </source>
</evidence>
<dbReference type="PANTHER" id="PTHR22952">
    <property type="entry name" value="CAMP-RESPONSE ELEMENT BINDING PROTEIN-RELATED"/>
    <property type="match status" value="1"/>
</dbReference>
<dbReference type="SUPFAM" id="SSF57959">
    <property type="entry name" value="Leucine zipper domain"/>
    <property type="match status" value="1"/>
</dbReference>
<evidence type="ECO:0008006" key="7">
    <source>
        <dbReference type="Google" id="ProtNLM"/>
    </source>
</evidence>
<keyword evidence="2" id="KW-0805">Transcription regulation</keyword>
<evidence type="ECO:0000256" key="3">
    <source>
        <dbReference type="ARBA" id="ARBA00023125"/>
    </source>
</evidence>
<evidence type="ECO:0000256" key="2">
    <source>
        <dbReference type="ARBA" id="ARBA00023015"/>
    </source>
</evidence>
<evidence type="ECO:0000313" key="6">
    <source>
        <dbReference type="EnsemblPlants" id="EMT13388"/>
    </source>
</evidence>
<dbReference type="InterPro" id="IPR043452">
    <property type="entry name" value="BZIP46-like"/>
</dbReference>
<comment type="subcellular location">
    <subcellularLocation>
        <location evidence="1">Nucleus</location>
    </subcellularLocation>
</comment>
<sequence length="143" mass="16551">MDEFMSNIWNSEEFQVATDGCWWALRWLLWWVLVEAEVAEMQVMCDSMGFVPNWYAGMAVVPLPPPSQGGVAIDQSCERSISRRHRRMIKNRESGARSRARKQKTIVLTEKQMLVEKMIEQSKENVNAKKCGALLRPCDNCIW</sequence>
<dbReference type="EnsemblPlants" id="EMT13388">
    <property type="protein sequence ID" value="EMT13388"/>
    <property type="gene ID" value="F775_14935"/>
</dbReference>
<dbReference type="GO" id="GO:0003700">
    <property type="term" value="F:DNA-binding transcription factor activity"/>
    <property type="evidence" value="ECO:0007669"/>
    <property type="project" value="InterPro"/>
</dbReference>
<dbReference type="PANTHER" id="PTHR22952:SF175">
    <property type="entry name" value="PROTEIN ABSCISIC ACID-INSENSITIVE 5"/>
    <property type="match status" value="1"/>
</dbReference>
<organism evidence="6">
    <name type="scientific">Aegilops tauschii</name>
    <name type="common">Tausch's goatgrass</name>
    <name type="synonym">Aegilops squarrosa</name>
    <dbReference type="NCBI Taxonomy" id="37682"/>
    <lineage>
        <taxon>Eukaryota</taxon>
        <taxon>Viridiplantae</taxon>
        <taxon>Streptophyta</taxon>
        <taxon>Embryophyta</taxon>
        <taxon>Tracheophyta</taxon>
        <taxon>Spermatophyta</taxon>
        <taxon>Magnoliopsida</taxon>
        <taxon>Liliopsida</taxon>
        <taxon>Poales</taxon>
        <taxon>Poaceae</taxon>
        <taxon>BOP clade</taxon>
        <taxon>Pooideae</taxon>
        <taxon>Triticodae</taxon>
        <taxon>Triticeae</taxon>
        <taxon>Triticinae</taxon>
        <taxon>Aegilops</taxon>
    </lineage>
</organism>
<protein>
    <recommendedName>
        <fullName evidence="7">BZIP domain-containing protein</fullName>
    </recommendedName>
</protein>
<keyword evidence="4" id="KW-0804">Transcription</keyword>
<dbReference type="GO" id="GO:0045893">
    <property type="term" value="P:positive regulation of DNA-templated transcription"/>
    <property type="evidence" value="ECO:0007669"/>
    <property type="project" value="InterPro"/>
</dbReference>
<name>N1QUW0_AEGTA</name>
<dbReference type="GO" id="GO:0003677">
    <property type="term" value="F:DNA binding"/>
    <property type="evidence" value="ECO:0007669"/>
    <property type="project" value="UniProtKB-KW"/>
</dbReference>